<dbReference type="SFLD" id="SFLDS00029">
    <property type="entry name" value="Radical_SAM"/>
    <property type="match status" value="1"/>
</dbReference>
<keyword evidence="5" id="KW-0408">Iron</keyword>
<keyword evidence="3" id="KW-0949">S-adenosyl-L-methionine</keyword>
<dbReference type="AlphaFoldDB" id="A0A168MNZ1"/>
<evidence type="ECO:0000256" key="3">
    <source>
        <dbReference type="ARBA" id="ARBA00022691"/>
    </source>
</evidence>
<organism evidence="8 9">
    <name type="scientific">Paenibacillus antarcticus</name>
    <dbReference type="NCBI Taxonomy" id="253703"/>
    <lineage>
        <taxon>Bacteria</taxon>
        <taxon>Bacillati</taxon>
        <taxon>Bacillota</taxon>
        <taxon>Bacilli</taxon>
        <taxon>Bacillales</taxon>
        <taxon>Paenibacillaceae</taxon>
        <taxon>Paenibacillus</taxon>
    </lineage>
</organism>
<dbReference type="SUPFAM" id="SSF102114">
    <property type="entry name" value="Radical SAM enzymes"/>
    <property type="match status" value="1"/>
</dbReference>
<dbReference type="PANTHER" id="PTHR11228">
    <property type="entry name" value="RADICAL SAM DOMAIN PROTEIN"/>
    <property type="match status" value="1"/>
</dbReference>
<dbReference type="GO" id="GO:0051536">
    <property type="term" value="F:iron-sulfur cluster binding"/>
    <property type="evidence" value="ECO:0007669"/>
    <property type="project" value="UniProtKB-KW"/>
</dbReference>
<evidence type="ECO:0000313" key="8">
    <source>
        <dbReference type="EMBL" id="OAB44893.1"/>
    </source>
</evidence>
<dbReference type="InterPro" id="IPR050377">
    <property type="entry name" value="Radical_SAM_PqqE_MftC-like"/>
</dbReference>
<dbReference type="InterPro" id="IPR007197">
    <property type="entry name" value="rSAM"/>
</dbReference>
<dbReference type="CDD" id="cd21109">
    <property type="entry name" value="SPASM"/>
    <property type="match status" value="1"/>
</dbReference>
<proteinExistence type="predicted"/>
<evidence type="ECO:0000259" key="7">
    <source>
        <dbReference type="PROSITE" id="PS51918"/>
    </source>
</evidence>
<dbReference type="Proteomes" id="UP000077355">
    <property type="component" value="Unassembled WGS sequence"/>
</dbReference>
<keyword evidence="2" id="KW-0004">4Fe-4S</keyword>
<dbReference type="GO" id="GO:0003824">
    <property type="term" value="F:catalytic activity"/>
    <property type="evidence" value="ECO:0007669"/>
    <property type="project" value="InterPro"/>
</dbReference>
<evidence type="ECO:0000256" key="4">
    <source>
        <dbReference type="ARBA" id="ARBA00022723"/>
    </source>
</evidence>
<dbReference type="CDD" id="cd01335">
    <property type="entry name" value="Radical_SAM"/>
    <property type="match status" value="1"/>
</dbReference>
<evidence type="ECO:0000256" key="6">
    <source>
        <dbReference type="ARBA" id="ARBA00023014"/>
    </source>
</evidence>
<keyword evidence="9" id="KW-1185">Reference proteome</keyword>
<dbReference type="Pfam" id="PF13186">
    <property type="entry name" value="SPASM"/>
    <property type="match status" value="1"/>
</dbReference>
<accession>A0A168MNZ1</accession>
<gene>
    <name evidence="8" type="ORF">PBAT_15040</name>
</gene>
<keyword evidence="6" id="KW-0411">Iron-sulfur</keyword>
<comment type="cofactor">
    <cofactor evidence="1">
        <name>[4Fe-4S] cluster</name>
        <dbReference type="ChEBI" id="CHEBI:49883"/>
    </cofactor>
</comment>
<dbReference type="InterPro" id="IPR034391">
    <property type="entry name" value="AdoMet-like_SPASM_containing"/>
</dbReference>
<name>A0A168MNZ1_9BACL</name>
<keyword evidence="4" id="KW-0479">Metal-binding</keyword>
<dbReference type="Gene3D" id="3.20.20.70">
    <property type="entry name" value="Aldolase class I"/>
    <property type="match status" value="1"/>
</dbReference>
<evidence type="ECO:0000256" key="1">
    <source>
        <dbReference type="ARBA" id="ARBA00001966"/>
    </source>
</evidence>
<evidence type="ECO:0000256" key="2">
    <source>
        <dbReference type="ARBA" id="ARBA00022485"/>
    </source>
</evidence>
<dbReference type="Pfam" id="PF04055">
    <property type="entry name" value="Radical_SAM"/>
    <property type="match status" value="1"/>
</dbReference>
<dbReference type="OrthoDB" id="9810775at2"/>
<dbReference type="InterPro" id="IPR023885">
    <property type="entry name" value="4Fe4S-binding_SPASM_dom"/>
</dbReference>
<protein>
    <submittedName>
        <fullName evidence="8">Radical SAM protein</fullName>
    </submittedName>
</protein>
<dbReference type="SFLD" id="SFLDG01387">
    <property type="entry name" value="BtrN-like_SPASM_domain_contain"/>
    <property type="match status" value="1"/>
</dbReference>
<reference evidence="8 9" key="1">
    <citation type="submission" date="2016-03" db="EMBL/GenBank/DDBJ databases">
        <title>Draft genome sequence of Paenibacillus antarcticus CECT 5836.</title>
        <authorList>
            <person name="Shin S.-K."/>
            <person name="Yi H."/>
        </authorList>
    </citation>
    <scope>NUCLEOTIDE SEQUENCE [LARGE SCALE GENOMIC DNA]</scope>
    <source>
        <strain evidence="8 9">CECT 5836</strain>
    </source>
</reference>
<feature type="domain" description="Radical SAM core" evidence="7">
    <location>
        <begin position="39"/>
        <end position="260"/>
    </location>
</feature>
<dbReference type="PANTHER" id="PTHR11228:SF7">
    <property type="entry name" value="PQQA PEPTIDE CYCLASE"/>
    <property type="match status" value="1"/>
</dbReference>
<dbReference type="EMBL" id="LVJI01000019">
    <property type="protein sequence ID" value="OAB44893.1"/>
    <property type="molecule type" value="Genomic_DNA"/>
</dbReference>
<sequence>MQPKTDIKFDRSTFQNVKRTIQNMSMTSRAQKHDPTFALDIPDDVGIKLNNGCNLRCKHCFEWANDGFHHDMAKDVKNQEIELSLLESILEQTRERKSRLFIWGGEPLFYKEFEAFADLLAKDPRNTTICTNALLIEQKLDSILKISEDMTLLISLDGFEVENDAIRGKGTFKKVIHTINMLLELQKTGEYKGRISIGLTINDSMVTRLYEFMEYFENLGVDSVYFVFPWYIPEDIAVKMDGYYDERFAWLEAAQQQQQRYSWHSFSFRVSEENIEPLIAEIDRVNKRVWRNRIRFQPALELDEVRDFILGSEKPAMKRGQCLSIANRLDIMPDGKVNPCKFFPEFTLGDLNDADLKEVFHSENFRKHREVLGEGLTPICSRCVLLYNYGR</sequence>
<dbReference type="PROSITE" id="PS51918">
    <property type="entry name" value="RADICAL_SAM"/>
    <property type="match status" value="1"/>
</dbReference>
<evidence type="ECO:0000313" key="9">
    <source>
        <dbReference type="Proteomes" id="UP000077355"/>
    </source>
</evidence>
<dbReference type="RefSeq" id="WP_068650784.1">
    <property type="nucleotide sequence ID" value="NZ_CP043611.1"/>
</dbReference>
<comment type="caution">
    <text evidence="8">The sequence shown here is derived from an EMBL/GenBank/DDBJ whole genome shotgun (WGS) entry which is preliminary data.</text>
</comment>
<dbReference type="InterPro" id="IPR058240">
    <property type="entry name" value="rSAM_sf"/>
</dbReference>
<evidence type="ECO:0000256" key="5">
    <source>
        <dbReference type="ARBA" id="ARBA00023004"/>
    </source>
</evidence>
<dbReference type="InterPro" id="IPR013785">
    <property type="entry name" value="Aldolase_TIM"/>
</dbReference>
<dbReference type="GO" id="GO:0046872">
    <property type="term" value="F:metal ion binding"/>
    <property type="evidence" value="ECO:0007669"/>
    <property type="project" value="UniProtKB-KW"/>
</dbReference>
<dbReference type="SFLD" id="SFLDG01067">
    <property type="entry name" value="SPASM/twitch_domain_containing"/>
    <property type="match status" value="1"/>
</dbReference>